<evidence type="ECO:0000259" key="6">
    <source>
        <dbReference type="PROSITE" id="PS51746"/>
    </source>
</evidence>
<dbReference type="SMART" id="SM00332">
    <property type="entry name" value="PP2Cc"/>
    <property type="match status" value="1"/>
</dbReference>
<evidence type="ECO:0000259" key="5">
    <source>
        <dbReference type="PROSITE" id="PS50157"/>
    </source>
</evidence>
<keyword evidence="1" id="KW-0862">Zinc</keyword>
<proteinExistence type="predicted"/>
<feature type="domain" description="PPM-type phosphatase" evidence="6">
    <location>
        <begin position="998"/>
        <end position="1287"/>
    </location>
</feature>
<dbReference type="InterPro" id="IPR011009">
    <property type="entry name" value="Kinase-like_dom_sf"/>
</dbReference>
<feature type="domain" description="C2H2-type" evidence="5">
    <location>
        <begin position="948"/>
        <end position="973"/>
    </location>
</feature>
<evidence type="ECO:0000313" key="8">
    <source>
        <dbReference type="Proteomes" id="UP001530293"/>
    </source>
</evidence>
<dbReference type="PROSITE" id="PS50157">
    <property type="entry name" value="ZINC_FINGER_C2H2_2"/>
    <property type="match status" value="1"/>
</dbReference>
<feature type="signal peptide" evidence="3">
    <location>
        <begin position="1"/>
        <end position="16"/>
    </location>
</feature>
<dbReference type="SMART" id="SM00220">
    <property type="entry name" value="S_TKc"/>
    <property type="match status" value="1"/>
</dbReference>
<sequence length="1288" mass="143721">MSHFFVSLILIASILCDDGAVAATAVVDSPLEAAAAVNDELDFDNEQITIDHQEVLEVDADKFWKVDIDKLSKSSGRQQQHHNNQRDVRDALENQIHAAKDDNTPSNFPMVVERFSRAIASEISRRLPFLQLQLQPPLNLPFNLPWLSWKKSSNYQVYQQNDVDDAEVVMLHEPEELEERTDAKLAGNRDIHNYHRRERWIGAWCPPELLDAGDDDSNVISNAGEDNGVLVDKSLTLPYFPPPLEVSSNDNSGEDSNNNAMFDKPRMDGDDVQPGMVVFVFPREEDSGVVGVGKRKEDGGASQTPREGFITSILEASTDTDEMAAEEEDPGAGVDNITSGQSKCLQYMGQQYDHDTRVAQYALIRREPLELGIVDVHRHDFAYQPVALTISQGEWTSSAKNDDTGRSSDSRELQTVSKQSYDSGDQQVSYRWFSWVTHIAQLLHGGSGSHTMVNVDGNNGLLGSSSDLNYQTPLPYQSNIYEEDGKRPFAGGSHGEIWRARRRCPIILGRDEYNDSTHENPTTSSSSSCDADRDLIVKRLKIEFGYPVLEAGLREIYFGELLAREVESSGLFTSYVDHFFREGKRGQVELWIVFENAGSSLRSFLYTPVDTGGYLVFQHSAFWRKLRRGIAGGRHQDDESLVIFHPNRNRYSERSSPAGRELLREVLKQLISSVEFLHKRGIVHRDIKPSNIMCKTTPTTTDGSIPTKIDSVRCLLGDFSSAWDEFSSRNLYANGPSLKEQTNEYAPPEVLFQGLSSWIPFCLDRPTSYDSWSIGVVALELLLGTPNIFSVDQRTTALLTNRLTKVGTSSLDIQRALYLAALSQFCIYVPTEFDGMNWPHRLGDPLYDVNVVKQKCTLKDFHNALRARDPLGIGFDDEANTLLHLVWRLLAWNPLERLSASEALQHPYFTAQSYQHGVYPSPVTIYALEHQTLDPRLDMSAEAIVTEFICPKCGRKFSDHNSCQHHARSRRHAQFCTYDRSLLPPCLNAHSMLPTHPTSGYCDLQGRRKTIEDFHTVHLNPSHEFYGIFDGHLGNLASKYASSSFHHKIELCLSDIDTQIRDQTSQSWRDDISTKITQSFEDLHHGIIQAVTSSPGGIMDESGTTATILLVTELAVIIANVGDSRAVMSQWLVDETGDNYVTAIQLTVDHVASSEEEQVQILERGGFVSESGGIDRVMGRLAVSRSLGDIKLASVLSRTPHVVALTKEEVYGNCGTQQTSSIKPCFIVLASDGLWDVIDNQEAVDLALQVIQANENGTAYQEAAEVLAQEAYVRGSSDNIGVCVVAIM</sequence>
<dbReference type="Pfam" id="PF00481">
    <property type="entry name" value="PP2C"/>
    <property type="match status" value="1"/>
</dbReference>
<dbReference type="PROSITE" id="PS00028">
    <property type="entry name" value="ZINC_FINGER_C2H2_1"/>
    <property type="match status" value="1"/>
</dbReference>
<dbReference type="SUPFAM" id="SSF56112">
    <property type="entry name" value="Protein kinase-like (PK-like)"/>
    <property type="match status" value="1"/>
</dbReference>
<accession>A0ABD3MJ41</accession>
<keyword evidence="8" id="KW-1185">Reference proteome</keyword>
<keyword evidence="1" id="KW-0479">Metal-binding</keyword>
<evidence type="ECO:0000313" key="7">
    <source>
        <dbReference type="EMBL" id="KAL3763959.1"/>
    </source>
</evidence>
<dbReference type="Proteomes" id="UP001530293">
    <property type="component" value="Unassembled WGS sequence"/>
</dbReference>
<feature type="chain" id="PRO_5044760694" evidence="3">
    <location>
        <begin position="17"/>
        <end position="1288"/>
    </location>
</feature>
<feature type="compositionally biased region" description="Low complexity" evidence="2">
    <location>
        <begin position="247"/>
        <end position="259"/>
    </location>
</feature>
<dbReference type="InterPro" id="IPR001932">
    <property type="entry name" value="PPM-type_phosphatase-like_dom"/>
</dbReference>
<dbReference type="InterPro" id="IPR013087">
    <property type="entry name" value="Znf_C2H2_type"/>
</dbReference>
<evidence type="ECO:0000256" key="3">
    <source>
        <dbReference type="SAM" id="SignalP"/>
    </source>
</evidence>
<organism evidence="7 8">
    <name type="scientific">Discostella pseudostelligera</name>
    <dbReference type="NCBI Taxonomy" id="259834"/>
    <lineage>
        <taxon>Eukaryota</taxon>
        <taxon>Sar</taxon>
        <taxon>Stramenopiles</taxon>
        <taxon>Ochrophyta</taxon>
        <taxon>Bacillariophyta</taxon>
        <taxon>Coscinodiscophyceae</taxon>
        <taxon>Thalassiosirophycidae</taxon>
        <taxon>Stephanodiscales</taxon>
        <taxon>Stephanodiscaceae</taxon>
        <taxon>Discostella</taxon>
    </lineage>
</organism>
<evidence type="ECO:0000259" key="4">
    <source>
        <dbReference type="PROSITE" id="PS50011"/>
    </source>
</evidence>
<dbReference type="InterPro" id="IPR036457">
    <property type="entry name" value="PPM-type-like_dom_sf"/>
</dbReference>
<comment type="caution">
    <text evidence="7">The sequence shown here is derived from an EMBL/GenBank/DDBJ whole genome shotgun (WGS) entry which is preliminary data.</text>
</comment>
<dbReference type="PANTHER" id="PTHR47992">
    <property type="entry name" value="PROTEIN PHOSPHATASE"/>
    <property type="match status" value="1"/>
</dbReference>
<dbReference type="Pfam" id="PF00069">
    <property type="entry name" value="Pkinase"/>
    <property type="match status" value="1"/>
</dbReference>
<keyword evidence="1" id="KW-0863">Zinc-finger</keyword>
<feature type="compositionally biased region" description="Basic and acidic residues" evidence="2">
    <location>
        <begin position="400"/>
        <end position="412"/>
    </location>
</feature>
<dbReference type="PROSITE" id="PS50011">
    <property type="entry name" value="PROTEIN_KINASE_DOM"/>
    <property type="match status" value="1"/>
</dbReference>
<protein>
    <submittedName>
        <fullName evidence="7">Uncharacterized protein</fullName>
    </submittedName>
</protein>
<evidence type="ECO:0000256" key="2">
    <source>
        <dbReference type="SAM" id="MobiDB-lite"/>
    </source>
</evidence>
<dbReference type="EMBL" id="JALLBG020000109">
    <property type="protein sequence ID" value="KAL3763959.1"/>
    <property type="molecule type" value="Genomic_DNA"/>
</dbReference>
<dbReference type="Gene3D" id="3.60.40.10">
    <property type="entry name" value="PPM-type phosphatase domain"/>
    <property type="match status" value="1"/>
</dbReference>
<dbReference type="PROSITE" id="PS00108">
    <property type="entry name" value="PROTEIN_KINASE_ST"/>
    <property type="match status" value="1"/>
</dbReference>
<dbReference type="InterPro" id="IPR008271">
    <property type="entry name" value="Ser/Thr_kinase_AS"/>
</dbReference>
<dbReference type="PROSITE" id="PS51746">
    <property type="entry name" value="PPM_2"/>
    <property type="match status" value="1"/>
</dbReference>
<name>A0ABD3MJ41_9STRA</name>
<feature type="region of interest" description="Disordered" evidence="2">
    <location>
        <begin position="244"/>
        <end position="269"/>
    </location>
</feature>
<dbReference type="SUPFAM" id="SSF81606">
    <property type="entry name" value="PP2C-like"/>
    <property type="match status" value="1"/>
</dbReference>
<keyword evidence="3" id="KW-0732">Signal</keyword>
<reference evidence="7 8" key="1">
    <citation type="submission" date="2024-10" db="EMBL/GenBank/DDBJ databases">
        <title>Updated reference genomes for cyclostephanoid diatoms.</title>
        <authorList>
            <person name="Roberts W.R."/>
            <person name="Alverson A.J."/>
        </authorList>
    </citation>
    <scope>NUCLEOTIDE SEQUENCE [LARGE SCALE GENOMIC DNA]</scope>
    <source>
        <strain evidence="7 8">AJA232-27</strain>
    </source>
</reference>
<dbReference type="InterPro" id="IPR000719">
    <property type="entry name" value="Prot_kinase_dom"/>
</dbReference>
<feature type="region of interest" description="Disordered" evidence="2">
    <location>
        <begin position="395"/>
        <end position="420"/>
    </location>
</feature>
<evidence type="ECO:0000256" key="1">
    <source>
        <dbReference type="PROSITE-ProRule" id="PRU00042"/>
    </source>
</evidence>
<feature type="domain" description="Protein kinase" evidence="4">
    <location>
        <begin position="483"/>
        <end position="909"/>
    </location>
</feature>
<dbReference type="Gene3D" id="1.10.510.10">
    <property type="entry name" value="Transferase(Phosphotransferase) domain 1"/>
    <property type="match status" value="1"/>
</dbReference>
<dbReference type="InterPro" id="IPR015655">
    <property type="entry name" value="PP2C"/>
</dbReference>
<dbReference type="CDD" id="cd00143">
    <property type="entry name" value="PP2Cc"/>
    <property type="match status" value="1"/>
</dbReference>
<gene>
    <name evidence="7" type="ORF">ACHAWU_003327</name>
</gene>
<dbReference type="GO" id="GO:0008270">
    <property type="term" value="F:zinc ion binding"/>
    <property type="evidence" value="ECO:0007669"/>
    <property type="project" value="UniProtKB-KW"/>
</dbReference>